<reference evidence="2" key="1">
    <citation type="submission" date="2019-08" db="EMBL/GenBank/DDBJ databases">
        <authorList>
            <person name="Kucharzyk K."/>
            <person name="Murdoch R.W."/>
            <person name="Higgins S."/>
            <person name="Loffler F."/>
        </authorList>
    </citation>
    <scope>NUCLEOTIDE SEQUENCE</scope>
</reference>
<comment type="caution">
    <text evidence="2">The sequence shown here is derived from an EMBL/GenBank/DDBJ whole genome shotgun (WGS) entry which is preliminary data.</text>
</comment>
<gene>
    <name evidence="2" type="ORF">SDC9_48831</name>
</gene>
<protein>
    <submittedName>
        <fullName evidence="2">Uncharacterized protein</fullName>
    </submittedName>
</protein>
<sequence>MKKSIKLIIICAVGLLILYVILKVINPSIKENEQPKTNEQEQVSDIKGNIDESSNEISNEQEEKIYGETQNSIFSKYITFSNEGNIDIIVDYLSPRNGDIDNLVFNVSLGTHSIDLSSYQEISKYIELRTDKGIIINDGFEWELKNNDIHHINGVLTIKNEFNGNKIINSETEFFSLVFSDVGNSGERVHLYNDDKLY</sequence>
<proteinExistence type="predicted"/>
<dbReference type="AlphaFoldDB" id="A0A644WFN2"/>
<evidence type="ECO:0000256" key="1">
    <source>
        <dbReference type="SAM" id="MobiDB-lite"/>
    </source>
</evidence>
<dbReference type="EMBL" id="VSSQ01000880">
    <property type="protein sequence ID" value="MPM02582.1"/>
    <property type="molecule type" value="Genomic_DNA"/>
</dbReference>
<name>A0A644WFN2_9ZZZZ</name>
<evidence type="ECO:0000313" key="2">
    <source>
        <dbReference type="EMBL" id="MPM02582.1"/>
    </source>
</evidence>
<feature type="region of interest" description="Disordered" evidence="1">
    <location>
        <begin position="32"/>
        <end position="59"/>
    </location>
</feature>
<accession>A0A644WFN2</accession>
<organism evidence="2">
    <name type="scientific">bioreactor metagenome</name>
    <dbReference type="NCBI Taxonomy" id="1076179"/>
    <lineage>
        <taxon>unclassified sequences</taxon>
        <taxon>metagenomes</taxon>
        <taxon>ecological metagenomes</taxon>
    </lineage>
</organism>